<dbReference type="InterPro" id="IPR050553">
    <property type="entry name" value="Thioredoxin_ResA/DsbE_sf"/>
</dbReference>
<dbReference type="GO" id="GO:0016491">
    <property type="term" value="F:oxidoreductase activity"/>
    <property type="evidence" value="ECO:0007669"/>
    <property type="project" value="InterPro"/>
</dbReference>
<dbReference type="InterPro" id="IPR036249">
    <property type="entry name" value="Thioredoxin-like_sf"/>
</dbReference>
<dbReference type="PANTHER" id="PTHR42852:SF17">
    <property type="entry name" value="THIOREDOXIN-LIKE PROTEIN HI_1115"/>
    <property type="match status" value="1"/>
</dbReference>
<comment type="caution">
    <text evidence="3">The sequence shown here is derived from an EMBL/GenBank/DDBJ whole genome shotgun (WGS) entry which is preliminary data.</text>
</comment>
<protein>
    <submittedName>
        <fullName evidence="3">Redoxin domain-containing protein</fullName>
    </submittedName>
</protein>
<dbReference type="InterPro" id="IPR013766">
    <property type="entry name" value="Thioredoxin_domain"/>
</dbReference>
<dbReference type="PROSITE" id="PS51352">
    <property type="entry name" value="THIOREDOXIN_2"/>
    <property type="match status" value="1"/>
</dbReference>
<reference evidence="3 4" key="1">
    <citation type="submission" date="2019-10" db="EMBL/GenBank/DDBJ databases">
        <title>Nonomuraea sp. nov., isolated from Phyllanthus amarus.</title>
        <authorList>
            <person name="Klykleung N."/>
            <person name="Tanasupawat S."/>
        </authorList>
    </citation>
    <scope>NUCLEOTIDE SEQUENCE [LARGE SCALE GENOMIC DNA]</scope>
    <source>
        <strain evidence="3 4">PA1-10</strain>
    </source>
</reference>
<dbReference type="SUPFAM" id="SSF52833">
    <property type="entry name" value="Thioredoxin-like"/>
    <property type="match status" value="1"/>
</dbReference>
<proteinExistence type="predicted"/>
<accession>A0A5P9YVN4</accession>
<dbReference type="Pfam" id="PF00578">
    <property type="entry name" value="AhpC-TSA"/>
    <property type="match status" value="1"/>
</dbReference>
<evidence type="ECO:0000256" key="1">
    <source>
        <dbReference type="SAM" id="MobiDB-lite"/>
    </source>
</evidence>
<dbReference type="OrthoDB" id="9790194at2"/>
<dbReference type="Gene3D" id="3.40.30.10">
    <property type="entry name" value="Glutaredoxin"/>
    <property type="match status" value="1"/>
</dbReference>
<feature type="compositionally biased region" description="Low complexity" evidence="1">
    <location>
        <begin position="31"/>
        <end position="63"/>
    </location>
</feature>
<feature type="signal peptide" evidence="2">
    <location>
        <begin position="1"/>
        <end position="31"/>
    </location>
</feature>
<dbReference type="AlphaFoldDB" id="A0A5C4W3S4"/>
<evidence type="ECO:0000256" key="2">
    <source>
        <dbReference type="SAM" id="SignalP"/>
    </source>
</evidence>
<organism evidence="3 4">
    <name type="scientific">Nonomuraea phyllanthi</name>
    <dbReference type="NCBI Taxonomy" id="2219224"/>
    <lineage>
        <taxon>Bacteria</taxon>
        <taxon>Bacillati</taxon>
        <taxon>Actinomycetota</taxon>
        <taxon>Actinomycetes</taxon>
        <taxon>Streptosporangiales</taxon>
        <taxon>Streptosporangiaceae</taxon>
        <taxon>Nonomuraea</taxon>
    </lineage>
</organism>
<keyword evidence="2" id="KW-0732">Signal</keyword>
<dbReference type="PANTHER" id="PTHR42852">
    <property type="entry name" value="THIOL:DISULFIDE INTERCHANGE PROTEIN DSBE"/>
    <property type="match status" value="1"/>
</dbReference>
<evidence type="ECO:0000313" key="4">
    <source>
        <dbReference type="Proteomes" id="UP000312512"/>
    </source>
</evidence>
<dbReference type="Proteomes" id="UP000312512">
    <property type="component" value="Unassembled WGS sequence"/>
</dbReference>
<dbReference type="EMBL" id="VDLX02000011">
    <property type="protein sequence ID" value="KAB8191740.1"/>
    <property type="molecule type" value="Genomic_DNA"/>
</dbReference>
<feature type="chain" id="PRO_5043702935" evidence="2">
    <location>
        <begin position="32"/>
        <end position="206"/>
    </location>
</feature>
<sequence length="206" mass="21069">MNGMIPVRAATVMATAVLLAAGCGGPGQGEAANGTTSASATATMTSAPTAAPSASATPEPTASQETASNGSVPAALEFSARTLDGETFQGASLAGKPVVFWFWAPWCPKCMSEAPHVKAAAAQYGDVAFVGVAGLDTEAAMKEFVQRTKTENFPHLSDEKGAVWTKLGVSQQSTFVFMKPDGTTAKASGPLGKEQLDELVRALRDG</sequence>
<dbReference type="GO" id="GO:0016209">
    <property type="term" value="F:antioxidant activity"/>
    <property type="evidence" value="ECO:0007669"/>
    <property type="project" value="InterPro"/>
</dbReference>
<keyword evidence="4" id="KW-1185">Reference proteome</keyword>
<gene>
    <name evidence="3" type="ORF">FH608_027570</name>
</gene>
<dbReference type="InterPro" id="IPR000866">
    <property type="entry name" value="AhpC/TSA"/>
</dbReference>
<name>A0A5C4W3S4_9ACTN</name>
<evidence type="ECO:0000313" key="3">
    <source>
        <dbReference type="EMBL" id="KAB8191740.1"/>
    </source>
</evidence>
<feature type="region of interest" description="Disordered" evidence="1">
    <location>
        <begin position="28"/>
        <end position="70"/>
    </location>
</feature>
<accession>A0A5C4W3S4</accession>